<comment type="caution">
    <text evidence="1">The sequence shown here is derived from an EMBL/GenBank/DDBJ whole genome shotgun (WGS) entry which is preliminary data.</text>
</comment>
<accession>A0A4C1X5S7</accession>
<name>A0A4C1X5S7_EUMVA</name>
<sequence length="123" mass="13306">MYTMLPTVLTTPMSHLRLLFCHLDNFFAVHLLQIVYTVCDITLGVRAPGARATFADYVLRLGGVLRLGIAVSDIRRFTISPEPICISARGGGRGASDDIFTPPGWAICGCRGPGPRAHRDPPA</sequence>
<dbReference type="Proteomes" id="UP000299102">
    <property type="component" value="Unassembled WGS sequence"/>
</dbReference>
<proteinExistence type="predicted"/>
<reference evidence="1 2" key="1">
    <citation type="journal article" date="2019" name="Commun. Biol.">
        <title>The bagworm genome reveals a unique fibroin gene that provides high tensile strength.</title>
        <authorList>
            <person name="Kono N."/>
            <person name="Nakamura H."/>
            <person name="Ohtoshi R."/>
            <person name="Tomita M."/>
            <person name="Numata K."/>
            <person name="Arakawa K."/>
        </authorList>
    </citation>
    <scope>NUCLEOTIDE SEQUENCE [LARGE SCALE GENOMIC DNA]</scope>
</reference>
<dbReference type="AlphaFoldDB" id="A0A4C1X5S7"/>
<dbReference type="EMBL" id="BGZK01000753">
    <property type="protein sequence ID" value="GBP59146.1"/>
    <property type="molecule type" value="Genomic_DNA"/>
</dbReference>
<evidence type="ECO:0000313" key="2">
    <source>
        <dbReference type="Proteomes" id="UP000299102"/>
    </source>
</evidence>
<organism evidence="1 2">
    <name type="scientific">Eumeta variegata</name>
    <name type="common">Bagworm moth</name>
    <name type="synonym">Eumeta japonica</name>
    <dbReference type="NCBI Taxonomy" id="151549"/>
    <lineage>
        <taxon>Eukaryota</taxon>
        <taxon>Metazoa</taxon>
        <taxon>Ecdysozoa</taxon>
        <taxon>Arthropoda</taxon>
        <taxon>Hexapoda</taxon>
        <taxon>Insecta</taxon>
        <taxon>Pterygota</taxon>
        <taxon>Neoptera</taxon>
        <taxon>Endopterygota</taxon>
        <taxon>Lepidoptera</taxon>
        <taxon>Glossata</taxon>
        <taxon>Ditrysia</taxon>
        <taxon>Tineoidea</taxon>
        <taxon>Psychidae</taxon>
        <taxon>Oiketicinae</taxon>
        <taxon>Eumeta</taxon>
    </lineage>
</organism>
<evidence type="ECO:0000313" key="1">
    <source>
        <dbReference type="EMBL" id="GBP59146.1"/>
    </source>
</evidence>
<gene>
    <name evidence="1" type="ORF">EVAR_44386_1</name>
</gene>
<keyword evidence="2" id="KW-1185">Reference proteome</keyword>
<protein>
    <submittedName>
        <fullName evidence="1">Uncharacterized protein</fullName>
    </submittedName>
</protein>